<organism evidence="8 10">
    <name type="scientific">Anaerotruncus colihominis</name>
    <dbReference type="NCBI Taxonomy" id="169435"/>
    <lineage>
        <taxon>Bacteria</taxon>
        <taxon>Bacillati</taxon>
        <taxon>Bacillota</taxon>
        <taxon>Clostridia</taxon>
        <taxon>Eubacteriales</taxon>
        <taxon>Oscillospiraceae</taxon>
        <taxon>Anaerotruncus</taxon>
    </lineage>
</organism>
<dbReference type="OrthoDB" id="9764318at2"/>
<dbReference type="NCBIfam" id="NF001614">
    <property type="entry name" value="PRK00402.1"/>
    <property type="match status" value="1"/>
</dbReference>
<dbReference type="PANTHER" id="PTHR43822">
    <property type="entry name" value="HOMOACONITASE, MITOCHONDRIAL-RELATED"/>
    <property type="match status" value="1"/>
</dbReference>
<evidence type="ECO:0000256" key="4">
    <source>
        <dbReference type="ARBA" id="ARBA00023004"/>
    </source>
</evidence>
<dbReference type="EMBL" id="CZBE01000013">
    <property type="protein sequence ID" value="CUP82558.1"/>
    <property type="molecule type" value="Genomic_DNA"/>
</dbReference>
<keyword evidence="5" id="KW-0411">Iron-sulfur</keyword>
<dbReference type="EMBL" id="NFKP01000011">
    <property type="protein sequence ID" value="OUP69159.1"/>
    <property type="molecule type" value="Genomic_DNA"/>
</dbReference>
<evidence type="ECO:0000313" key="10">
    <source>
        <dbReference type="Proteomes" id="UP000095765"/>
    </source>
</evidence>
<keyword evidence="3" id="KW-0479">Metal-binding</keyword>
<dbReference type="PRINTS" id="PR00415">
    <property type="entry name" value="ACONITASE"/>
</dbReference>
<dbReference type="PROSITE" id="PS00450">
    <property type="entry name" value="ACONITASE_1"/>
    <property type="match status" value="1"/>
</dbReference>
<dbReference type="GO" id="GO:0019752">
    <property type="term" value="P:carboxylic acid metabolic process"/>
    <property type="evidence" value="ECO:0007669"/>
    <property type="project" value="UniProtKB-ARBA"/>
</dbReference>
<dbReference type="InterPro" id="IPR001030">
    <property type="entry name" value="Acoase/IPM_deHydtase_lsu_aba"/>
</dbReference>
<dbReference type="Proteomes" id="UP000196386">
    <property type="component" value="Unassembled WGS sequence"/>
</dbReference>
<reference evidence="9" key="3">
    <citation type="journal article" date="2018" name="BMC Genomics">
        <title>Whole genome sequencing and function prediction of 133 gut anaerobes isolated from chicken caecum in pure cultures.</title>
        <authorList>
            <person name="Medvecky M."/>
            <person name="Cejkova D."/>
            <person name="Polansky O."/>
            <person name="Karasova D."/>
            <person name="Kubasova T."/>
            <person name="Cizek A."/>
            <person name="Rychlik I."/>
        </authorList>
    </citation>
    <scope>NUCLEOTIDE SEQUENCE</scope>
    <source>
        <strain evidence="9">An175</strain>
    </source>
</reference>
<dbReference type="RefSeq" id="WP_006873362.1">
    <property type="nucleotide sequence ID" value="NZ_CABIWA010000002.1"/>
</dbReference>
<reference evidence="11" key="2">
    <citation type="submission" date="2017-04" db="EMBL/GenBank/DDBJ databases">
        <title>Function of individual gut microbiota members based on whole genome sequencing of pure cultures obtained from chicken caecum.</title>
        <authorList>
            <person name="Medvecky M."/>
            <person name="Cejkova D."/>
            <person name="Polansky O."/>
            <person name="Karasova D."/>
            <person name="Kubasova T."/>
            <person name="Cizek A."/>
            <person name="Rychlik I."/>
        </authorList>
    </citation>
    <scope>NUCLEOTIDE SEQUENCE [LARGE SCALE GENOMIC DNA]</scope>
    <source>
        <strain evidence="11">An175</strain>
    </source>
</reference>
<dbReference type="PANTHER" id="PTHR43822:SF2">
    <property type="entry name" value="HOMOACONITASE, MITOCHONDRIAL"/>
    <property type="match status" value="1"/>
</dbReference>
<evidence type="ECO:0000256" key="3">
    <source>
        <dbReference type="ARBA" id="ARBA00022723"/>
    </source>
</evidence>
<dbReference type="Proteomes" id="UP000095765">
    <property type="component" value="Unassembled WGS sequence"/>
</dbReference>
<proteinExistence type="inferred from homology"/>
<name>A0A174RGS1_9FIRM</name>
<evidence type="ECO:0000256" key="6">
    <source>
        <dbReference type="ARBA" id="ARBA00023239"/>
    </source>
</evidence>
<feature type="domain" description="Aconitase/3-isopropylmalate dehydratase large subunit alpha/beta/alpha" evidence="7">
    <location>
        <begin position="18"/>
        <end position="227"/>
    </location>
</feature>
<dbReference type="GO" id="GO:0051536">
    <property type="term" value="F:iron-sulfur cluster binding"/>
    <property type="evidence" value="ECO:0007669"/>
    <property type="project" value="UniProtKB-KW"/>
</dbReference>
<evidence type="ECO:0000313" key="8">
    <source>
        <dbReference type="EMBL" id="CUP82558.1"/>
    </source>
</evidence>
<dbReference type="GO" id="GO:0047868">
    <property type="term" value="F:dimethylmaleate hydratase activity"/>
    <property type="evidence" value="ECO:0007669"/>
    <property type="project" value="UniProtKB-EC"/>
</dbReference>
<dbReference type="AlphaFoldDB" id="A0A174RGS1"/>
<accession>A0A174RGS1</accession>
<evidence type="ECO:0000256" key="5">
    <source>
        <dbReference type="ARBA" id="ARBA00023014"/>
    </source>
</evidence>
<dbReference type="InterPro" id="IPR015931">
    <property type="entry name" value="Acnase/IPM_dHydase_lsu_aba_1/3"/>
</dbReference>
<protein>
    <submittedName>
        <fullName evidence="8">2,3-dimethylmalate dehydratase large subunit</fullName>
        <ecNumber evidence="8">4.2.1.85</ecNumber>
    </submittedName>
    <submittedName>
        <fullName evidence="9">3-isopropylmalate dehydratase</fullName>
    </submittedName>
</protein>
<dbReference type="GeneID" id="72464607"/>
<keyword evidence="4" id="KW-0408">Iron</keyword>
<evidence type="ECO:0000259" key="7">
    <source>
        <dbReference type="Pfam" id="PF00330"/>
    </source>
</evidence>
<evidence type="ECO:0000313" key="11">
    <source>
        <dbReference type="Proteomes" id="UP000196386"/>
    </source>
</evidence>
<evidence type="ECO:0000313" key="9">
    <source>
        <dbReference type="EMBL" id="OUP69159.1"/>
    </source>
</evidence>
<reference evidence="8 10" key="1">
    <citation type="submission" date="2015-09" db="EMBL/GenBank/DDBJ databases">
        <authorList>
            <consortium name="Pathogen Informatics"/>
        </authorList>
    </citation>
    <scope>NUCLEOTIDE SEQUENCE [LARGE SCALE GENOMIC DNA]</scope>
    <source>
        <strain evidence="8 10">2789STDY5834939</strain>
    </source>
</reference>
<dbReference type="GO" id="GO:0046872">
    <property type="term" value="F:metal ion binding"/>
    <property type="evidence" value="ECO:0007669"/>
    <property type="project" value="UniProtKB-KW"/>
</dbReference>
<dbReference type="EC" id="4.2.1.85" evidence="8"/>
<dbReference type="InterPro" id="IPR050067">
    <property type="entry name" value="IPM_dehydratase_rel_enz"/>
</dbReference>
<comment type="similarity">
    <text evidence="2">Belongs to the aconitase/IPM isomerase family.</text>
</comment>
<gene>
    <name evidence="8" type="primary">dmdA_2</name>
    <name evidence="9" type="ORF">B5F11_09825</name>
    <name evidence="8" type="ORF">ERS852551_02077</name>
</gene>
<dbReference type="Gene3D" id="3.30.499.10">
    <property type="entry name" value="Aconitase, domain 3"/>
    <property type="match status" value="2"/>
</dbReference>
<sequence length="396" mass="42163">MNIIETYLAKAAGVAEAHAGDDLSCKVSYVAAHDVTAPIAIKMFREIGVSKVFDPDRVVLIVDHIYPAATEKARNSVWAMDDFAKEFGVHLYQRGEGVIHQLMYEKHRAAPGELIAIADSHTGTCGGYGAIGIGVGSTELAAAMATGRLDLEVPEVVQIYLNGKRPANVFGKDLILYLGSVFGTDYLVDKALLFTGPGIEEFSVAERMTVCNMGIEIGSMITLFGTTAREGDTAETREVDLSALEPQIAKPFSPANVVPVREVEGVKVTQVVVGSCTNGRINDMEQVAKAFEGKHVHPDVNTLIVPASRDVLEEMEARGWCKIIRDAGATVLNPGCGPCFGAHEGLTSERDVVVSTTNRNFPGRMGSMKANIYLASPATAAATALAGRITVPKAEG</sequence>
<comment type="cofactor">
    <cofactor evidence="1">
        <name>[4Fe-4S] cluster</name>
        <dbReference type="ChEBI" id="CHEBI:49883"/>
    </cofactor>
</comment>
<dbReference type="SUPFAM" id="SSF53732">
    <property type="entry name" value="Aconitase iron-sulfur domain"/>
    <property type="match status" value="1"/>
</dbReference>
<evidence type="ECO:0000256" key="1">
    <source>
        <dbReference type="ARBA" id="ARBA00001966"/>
    </source>
</evidence>
<dbReference type="Pfam" id="PF00330">
    <property type="entry name" value="Aconitase"/>
    <property type="match status" value="2"/>
</dbReference>
<keyword evidence="6 8" id="KW-0456">Lyase</keyword>
<feature type="domain" description="Aconitase/3-isopropylmalate dehydratase large subunit alpha/beta/alpha" evidence="7">
    <location>
        <begin position="263"/>
        <end position="387"/>
    </location>
</feature>
<dbReference type="InterPro" id="IPR018136">
    <property type="entry name" value="Aconitase_4Fe-4S_BS"/>
</dbReference>
<dbReference type="InterPro" id="IPR036008">
    <property type="entry name" value="Aconitase_4Fe-4S_dom"/>
</dbReference>
<evidence type="ECO:0000256" key="2">
    <source>
        <dbReference type="ARBA" id="ARBA00007185"/>
    </source>
</evidence>